<dbReference type="PANTHER" id="PTHR30456">
    <property type="entry name" value="PYRIDOXINE 5'-PHOSPHATE SYNTHASE"/>
    <property type="match status" value="1"/>
</dbReference>
<feature type="binding site" evidence="4">
    <location>
        <position position="49"/>
    </location>
    <ligand>
        <name>1-deoxy-D-xylulose 5-phosphate</name>
        <dbReference type="ChEBI" id="CHEBI:57792"/>
    </ligand>
</feature>
<dbReference type="GO" id="GO:0005829">
    <property type="term" value="C:cytosol"/>
    <property type="evidence" value="ECO:0007669"/>
    <property type="project" value="TreeGrafter"/>
</dbReference>
<dbReference type="NCBIfam" id="NF003626">
    <property type="entry name" value="PRK05265.1-4"/>
    <property type="match status" value="1"/>
</dbReference>
<dbReference type="InterPro" id="IPR013785">
    <property type="entry name" value="Aldolase_TIM"/>
</dbReference>
<evidence type="ECO:0000256" key="3">
    <source>
        <dbReference type="ARBA" id="ARBA00023096"/>
    </source>
</evidence>
<dbReference type="GO" id="GO:0008615">
    <property type="term" value="P:pyridoxine biosynthetic process"/>
    <property type="evidence" value="ECO:0007669"/>
    <property type="project" value="UniProtKB-UniRule"/>
</dbReference>
<protein>
    <recommendedName>
        <fullName evidence="4">Pyridoxine 5'-phosphate synthase</fullName>
        <shortName evidence="4">PNP synthase</shortName>
        <ecNumber evidence="4">2.6.99.2</ecNumber>
    </recommendedName>
</protein>
<dbReference type="UniPathway" id="UPA00244">
    <property type="reaction ID" value="UER00313"/>
</dbReference>
<dbReference type="GO" id="GO:0033856">
    <property type="term" value="F:pyridoxine 5'-phosphate synthase activity"/>
    <property type="evidence" value="ECO:0007669"/>
    <property type="project" value="UniProtKB-EC"/>
</dbReference>
<name>A0A838YFN4_9GAMM</name>
<comment type="similarity">
    <text evidence="4">Belongs to the PNP synthase family.</text>
</comment>
<feature type="binding site" evidence="4">
    <location>
        <position position="6"/>
    </location>
    <ligand>
        <name>3-amino-2-oxopropyl phosphate</name>
        <dbReference type="ChEBI" id="CHEBI:57279"/>
    </ligand>
</feature>
<dbReference type="InterPro" id="IPR004569">
    <property type="entry name" value="PyrdxlP_synth_PdxJ"/>
</dbReference>
<dbReference type="Gene3D" id="3.20.20.70">
    <property type="entry name" value="Aldolase class I"/>
    <property type="match status" value="1"/>
</dbReference>
<dbReference type="InterPro" id="IPR036130">
    <property type="entry name" value="Pyridoxine-5'_phos_synth"/>
</dbReference>
<evidence type="ECO:0000313" key="6">
    <source>
        <dbReference type="Proteomes" id="UP000585327"/>
    </source>
</evidence>
<evidence type="ECO:0000256" key="1">
    <source>
        <dbReference type="ARBA" id="ARBA00022490"/>
    </source>
</evidence>
<comment type="caution">
    <text evidence="4">Lacks conserved residue(s) required for the propagation of feature annotation.</text>
</comment>
<dbReference type="EMBL" id="JACETM010000002">
    <property type="protein sequence ID" value="MBA4723667.1"/>
    <property type="molecule type" value="Genomic_DNA"/>
</dbReference>
<dbReference type="HAMAP" id="MF_00279">
    <property type="entry name" value="PdxJ"/>
    <property type="match status" value="1"/>
</dbReference>
<feature type="active site" description="Proton acceptor" evidence="4">
    <location>
        <position position="72"/>
    </location>
</feature>
<reference evidence="5 6" key="1">
    <citation type="submission" date="2020-06" db="EMBL/GenBank/DDBJ databases">
        <title>Dysbiosis in marine aquaculture revealed through microbiome analysis: reverse ecology for environmental sustainability.</title>
        <authorList>
            <person name="Haro-Moreno J.M."/>
            <person name="Coutinho F.H."/>
            <person name="Zaragoza-Solas A."/>
            <person name="Picazo A."/>
            <person name="Almagro-Moreno S."/>
            <person name="Lopez-Perez M."/>
        </authorList>
    </citation>
    <scope>NUCLEOTIDE SEQUENCE [LARGE SCALE GENOMIC DNA]</scope>
    <source>
        <strain evidence="5">MCMED-G42</strain>
    </source>
</reference>
<dbReference type="SUPFAM" id="SSF63892">
    <property type="entry name" value="Pyridoxine 5'-phosphate synthase"/>
    <property type="match status" value="1"/>
</dbReference>
<comment type="subcellular location">
    <subcellularLocation>
        <location evidence="4">Cytoplasm</location>
    </subcellularLocation>
</comment>
<evidence type="ECO:0000256" key="4">
    <source>
        <dbReference type="HAMAP-Rule" id="MF_00279"/>
    </source>
</evidence>
<evidence type="ECO:0000256" key="2">
    <source>
        <dbReference type="ARBA" id="ARBA00022679"/>
    </source>
</evidence>
<comment type="catalytic activity">
    <reaction evidence="4">
        <text>3-amino-2-oxopropyl phosphate + 1-deoxy-D-xylulose 5-phosphate = pyridoxine 5'-phosphate + phosphate + 2 H2O + H(+)</text>
        <dbReference type="Rhea" id="RHEA:15265"/>
        <dbReference type="ChEBI" id="CHEBI:15377"/>
        <dbReference type="ChEBI" id="CHEBI:15378"/>
        <dbReference type="ChEBI" id="CHEBI:43474"/>
        <dbReference type="ChEBI" id="CHEBI:57279"/>
        <dbReference type="ChEBI" id="CHEBI:57792"/>
        <dbReference type="ChEBI" id="CHEBI:58589"/>
        <dbReference type="EC" id="2.6.99.2"/>
    </reaction>
</comment>
<comment type="function">
    <text evidence="4">Catalyzes the complicated ring closure reaction between the two acyclic compounds 1-deoxy-D-xylulose-5-phosphate (DXP) and 3-amino-2-oxopropyl phosphate (1-amino-acetone-3-phosphate or AAP) to form pyridoxine 5'-phosphate (PNP) and inorganic phosphate.</text>
</comment>
<dbReference type="EC" id="2.6.99.2" evidence="4"/>
<feature type="binding site" evidence="4">
    <location>
        <position position="109"/>
    </location>
    <ligand>
        <name>1-deoxy-D-xylulose 5-phosphate</name>
        <dbReference type="ChEBI" id="CHEBI:57792"/>
    </ligand>
</feature>
<feature type="site" description="Transition state stabilizer" evidence="4">
    <location>
        <position position="168"/>
    </location>
</feature>
<organism evidence="5 6">
    <name type="scientific">SAR86 cluster bacterium</name>
    <dbReference type="NCBI Taxonomy" id="2030880"/>
    <lineage>
        <taxon>Bacteria</taxon>
        <taxon>Pseudomonadati</taxon>
        <taxon>Pseudomonadota</taxon>
        <taxon>Gammaproteobacteria</taxon>
        <taxon>SAR86 cluster</taxon>
    </lineage>
</organism>
<keyword evidence="2 4" id="KW-0808">Transferase</keyword>
<dbReference type="Proteomes" id="UP000585327">
    <property type="component" value="Unassembled WGS sequence"/>
</dbReference>
<sequence length="254" mass="28019">MNLSLNLNKIALLRNARGDNYPDLEEYALRAIELGVDGLTLHPRPDQRHATCEDVLTISNICKEKSVEFNIEGNPFSKATDNYDGFVDLVKLSSPDQVTLVPDDPDQITSDHGWNVESCNESLSLVIKEIINSSPKARISLFIDNIQNDTINFEILNACIKVGANTIEIHTGPFSKAIANSNFSVVDNLFTLAKKAKELGLNVNAGHDLNLDNLSYLRKMDLIDEVSIGHAIIVDALNYGFDDTINKYISATKG</sequence>
<feature type="binding site" evidence="4">
    <location>
        <begin position="229"/>
        <end position="230"/>
    </location>
    <ligand>
        <name>3-amino-2-oxopropyl phosphate</name>
        <dbReference type="ChEBI" id="CHEBI:57279"/>
    </ligand>
</feature>
<gene>
    <name evidence="4" type="primary">pdxJ</name>
    <name evidence="5" type="ORF">H2021_00465</name>
</gene>
<evidence type="ECO:0000313" key="5">
    <source>
        <dbReference type="EMBL" id="MBA4723667.1"/>
    </source>
</evidence>
<comment type="caution">
    <text evidence="5">The sequence shown here is derived from an EMBL/GenBank/DDBJ whole genome shotgun (WGS) entry which is preliminary data.</text>
</comment>
<comment type="subunit">
    <text evidence="4">Homooctamer; tetramer of dimers.</text>
</comment>
<dbReference type="AlphaFoldDB" id="A0A838YFN4"/>
<dbReference type="Pfam" id="PF03740">
    <property type="entry name" value="PdxJ"/>
    <property type="match status" value="1"/>
</dbReference>
<feature type="binding site" evidence="4">
    <location>
        <position position="208"/>
    </location>
    <ligand>
        <name>3-amino-2-oxopropyl phosphate</name>
        <dbReference type="ChEBI" id="CHEBI:57279"/>
    </ligand>
</feature>
<dbReference type="PANTHER" id="PTHR30456:SF0">
    <property type="entry name" value="PYRIDOXINE 5'-PHOSPHATE SYNTHASE"/>
    <property type="match status" value="1"/>
</dbReference>
<keyword evidence="1 4" id="KW-0963">Cytoplasm</keyword>
<feature type="active site" description="Proton donor" evidence="4">
    <location>
        <position position="207"/>
    </location>
</feature>
<keyword evidence="3 4" id="KW-0664">Pyridoxine biosynthesis</keyword>
<feature type="active site" description="Proton acceptor" evidence="4">
    <location>
        <position position="42"/>
    </location>
</feature>
<comment type="pathway">
    <text evidence="4">Cofactor biosynthesis; pyridoxine 5'-phosphate biosynthesis; pyridoxine 5'-phosphate from D-erythrose 4-phosphate: step 5/5.</text>
</comment>
<feature type="binding site" evidence="4">
    <location>
        <position position="17"/>
    </location>
    <ligand>
        <name>3-amino-2-oxopropyl phosphate</name>
        <dbReference type="ChEBI" id="CHEBI:57279"/>
    </ligand>
</feature>
<proteinExistence type="inferred from homology"/>
<feature type="binding site" evidence="4">
    <location>
        <position position="44"/>
    </location>
    <ligand>
        <name>1-deoxy-D-xylulose 5-phosphate</name>
        <dbReference type="ChEBI" id="CHEBI:57792"/>
    </ligand>
</feature>
<accession>A0A838YFN4</accession>